<dbReference type="InterPro" id="IPR052160">
    <property type="entry name" value="Gypsy_RT_Integrase-like"/>
</dbReference>
<dbReference type="Gene3D" id="3.30.420.10">
    <property type="entry name" value="Ribonuclease H-like superfamily/Ribonuclease H"/>
    <property type="match status" value="1"/>
</dbReference>
<keyword evidence="2" id="KW-1185">Reference proteome</keyword>
<proteinExistence type="predicted"/>
<sequence>MPQQPMLLCEVFDVWGIDFMGPFPVSFGFSYILLAVDYVSKWVESWIGPFFVTNVFPYGTVEIKSESTNMSFKVNGNRLKPFPSNPSLLNAVVEKMSLLDPISLPPP</sequence>
<dbReference type="SUPFAM" id="SSF53098">
    <property type="entry name" value="Ribonuclease H-like"/>
    <property type="match status" value="1"/>
</dbReference>
<gene>
    <name evidence="1" type="ORF">KK1_049084</name>
</gene>
<organism evidence="1 2">
    <name type="scientific">Cajanus cajan</name>
    <name type="common">Pigeon pea</name>
    <name type="synonym">Cajanus indicus</name>
    <dbReference type="NCBI Taxonomy" id="3821"/>
    <lineage>
        <taxon>Eukaryota</taxon>
        <taxon>Viridiplantae</taxon>
        <taxon>Streptophyta</taxon>
        <taxon>Embryophyta</taxon>
        <taxon>Tracheophyta</taxon>
        <taxon>Spermatophyta</taxon>
        <taxon>Magnoliopsida</taxon>
        <taxon>eudicotyledons</taxon>
        <taxon>Gunneridae</taxon>
        <taxon>Pentapetalae</taxon>
        <taxon>rosids</taxon>
        <taxon>fabids</taxon>
        <taxon>Fabales</taxon>
        <taxon>Fabaceae</taxon>
        <taxon>Papilionoideae</taxon>
        <taxon>50 kb inversion clade</taxon>
        <taxon>NPAAA clade</taxon>
        <taxon>indigoferoid/millettioid clade</taxon>
        <taxon>Phaseoleae</taxon>
        <taxon>Cajanus</taxon>
    </lineage>
</organism>
<evidence type="ECO:0000313" key="2">
    <source>
        <dbReference type="Proteomes" id="UP000075243"/>
    </source>
</evidence>
<reference evidence="1" key="1">
    <citation type="journal article" date="2012" name="Nat. Biotechnol.">
        <title>Draft genome sequence of pigeonpea (Cajanus cajan), an orphan legume crop of resource-poor farmers.</title>
        <authorList>
            <person name="Varshney R.K."/>
            <person name="Chen W."/>
            <person name="Li Y."/>
            <person name="Bharti A.K."/>
            <person name="Saxena R.K."/>
            <person name="Schlueter J.A."/>
            <person name="Donoghue M.T."/>
            <person name="Azam S."/>
            <person name="Fan G."/>
            <person name="Whaley A.M."/>
            <person name="Farmer A.D."/>
            <person name="Sheridan J."/>
            <person name="Iwata A."/>
            <person name="Tuteja R."/>
            <person name="Penmetsa R.V."/>
            <person name="Wu W."/>
            <person name="Upadhyaya H.D."/>
            <person name="Yang S.P."/>
            <person name="Shah T."/>
            <person name="Saxena K.B."/>
            <person name="Michael T."/>
            <person name="McCombie W.R."/>
            <person name="Yang B."/>
            <person name="Zhang G."/>
            <person name="Yang H."/>
            <person name="Wang J."/>
            <person name="Spillane C."/>
            <person name="Cook D.R."/>
            <person name="May G.D."/>
            <person name="Xu X."/>
            <person name="Jackson S.A."/>
        </authorList>
    </citation>
    <scope>NUCLEOTIDE SEQUENCE [LARGE SCALE GENOMIC DNA]</scope>
</reference>
<protein>
    <submittedName>
        <fullName evidence="1">Uncharacterized protein</fullName>
    </submittedName>
</protein>
<name>A0A151UF49_CAJCA</name>
<dbReference type="EMBL" id="AGCT01037136">
    <property type="protein sequence ID" value="KYP77913.1"/>
    <property type="molecule type" value="Genomic_DNA"/>
</dbReference>
<evidence type="ECO:0000313" key="1">
    <source>
        <dbReference type="EMBL" id="KYP77913.1"/>
    </source>
</evidence>
<accession>A0A151UF49</accession>
<dbReference type="InterPro" id="IPR012337">
    <property type="entry name" value="RNaseH-like_sf"/>
</dbReference>
<dbReference type="AlphaFoldDB" id="A0A151UF49"/>
<dbReference type="GO" id="GO:0003676">
    <property type="term" value="F:nucleic acid binding"/>
    <property type="evidence" value="ECO:0007669"/>
    <property type="project" value="InterPro"/>
</dbReference>
<dbReference type="InterPro" id="IPR036397">
    <property type="entry name" value="RNaseH_sf"/>
</dbReference>
<dbReference type="PANTHER" id="PTHR47266">
    <property type="entry name" value="ENDONUCLEASE-RELATED"/>
    <property type="match status" value="1"/>
</dbReference>
<comment type="caution">
    <text evidence="1">The sequence shown here is derived from an EMBL/GenBank/DDBJ whole genome shotgun (WGS) entry which is preliminary data.</text>
</comment>
<dbReference type="Proteomes" id="UP000075243">
    <property type="component" value="Unassembled WGS sequence"/>
</dbReference>
<dbReference type="Gramene" id="C.cajan_48139.t">
    <property type="protein sequence ID" value="C.cajan_48139.t"/>
    <property type="gene ID" value="C.cajan_48139"/>
</dbReference>